<feature type="compositionally biased region" description="Low complexity" evidence="10">
    <location>
        <begin position="212"/>
        <end position="222"/>
    </location>
</feature>
<comment type="caution">
    <text evidence="13">The sequence shown here is derived from an EMBL/GenBank/DDBJ whole genome shotgun (WGS) entry which is preliminary data.</text>
</comment>
<comment type="catalytic activity">
    <reaction evidence="1">
        <text>[E2 ubiquitin-conjugating enzyme]-S-ubiquitinyl-L-cysteine + [acceptor protein]-L-lysine = [E2 ubiquitin-conjugating enzyme]-L-cysteine + [acceptor protein]-N(6)-ubiquitinyl-L-lysine.</text>
        <dbReference type="EC" id="2.3.2.31"/>
    </reaction>
</comment>
<reference evidence="13" key="1">
    <citation type="submission" date="2022-07" db="EMBL/GenBank/DDBJ databases">
        <title>Phylogenomic reconstructions and comparative analyses of Kickxellomycotina fungi.</title>
        <authorList>
            <person name="Reynolds N.K."/>
            <person name="Stajich J.E."/>
            <person name="Barry K."/>
            <person name="Grigoriev I.V."/>
            <person name="Crous P."/>
            <person name="Smith M.E."/>
        </authorList>
    </citation>
    <scope>NUCLEOTIDE SEQUENCE</scope>
    <source>
        <strain evidence="13">NBRC 100468</strain>
    </source>
</reference>
<dbReference type="FunFam" id="1.20.120.1750:FF:000002">
    <property type="entry name" value="RBR-type E3 ubiquitin transferase"/>
    <property type="match status" value="1"/>
</dbReference>
<gene>
    <name evidence="13" type="ORF">H4219_000413</name>
</gene>
<dbReference type="Pfam" id="PF13445">
    <property type="entry name" value="zf-RING_UBOX"/>
    <property type="match status" value="1"/>
</dbReference>
<dbReference type="Proteomes" id="UP001150538">
    <property type="component" value="Unassembled WGS sequence"/>
</dbReference>
<evidence type="ECO:0000256" key="8">
    <source>
        <dbReference type="ARBA" id="ARBA00022833"/>
    </source>
</evidence>
<keyword evidence="6 9" id="KW-0863">Zinc-finger</keyword>
<feature type="compositionally biased region" description="Low complexity" evidence="10">
    <location>
        <begin position="180"/>
        <end position="193"/>
    </location>
</feature>
<dbReference type="InterPro" id="IPR048962">
    <property type="entry name" value="ARIH1-like_UBL"/>
</dbReference>
<dbReference type="Gene3D" id="3.30.40.10">
    <property type="entry name" value="Zinc/RING finger domain, C3HC4 (zinc finger)"/>
    <property type="match status" value="1"/>
</dbReference>
<evidence type="ECO:0000256" key="9">
    <source>
        <dbReference type="PROSITE-ProRule" id="PRU00175"/>
    </source>
</evidence>
<evidence type="ECO:0000256" key="7">
    <source>
        <dbReference type="ARBA" id="ARBA00022786"/>
    </source>
</evidence>
<dbReference type="Pfam" id="PF21235">
    <property type="entry name" value="UBA_ARI1"/>
    <property type="match status" value="1"/>
</dbReference>
<evidence type="ECO:0000256" key="6">
    <source>
        <dbReference type="ARBA" id="ARBA00022771"/>
    </source>
</evidence>
<feature type="region of interest" description="Disordered" evidence="10">
    <location>
        <begin position="168"/>
        <end position="231"/>
    </location>
</feature>
<dbReference type="OrthoDB" id="10009520at2759"/>
<dbReference type="EMBL" id="JANBPU010000003">
    <property type="protein sequence ID" value="KAJ1921681.1"/>
    <property type="molecule type" value="Genomic_DNA"/>
</dbReference>
<dbReference type="PANTHER" id="PTHR11685">
    <property type="entry name" value="RBR FAMILY RING FINGER AND IBR DOMAIN-CONTAINING"/>
    <property type="match status" value="1"/>
</dbReference>
<evidence type="ECO:0000313" key="14">
    <source>
        <dbReference type="Proteomes" id="UP001150538"/>
    </source>
</evidence>
<dbReference type="Pfam" id="PF19422">
    <property type="entry name" value="Ariadne"/>
    <property type="match status" value="1"/>
</dbReference>
<dbReference type="GO" id="GO:0008270">
    <property type="term" value="F:zinc ion binding"/>
    <property type="evidence" value="ECO:0007669"/>
    <property type="project" value="UniProtKB-KW"/>
</dbReference>
<protein>
    <recommendedName>
        <fullName evidence="2">RBR-type E3 ubiquitin transferase</fullName>
        <ecNumber evidence="2">2.3.2.31</ecNumber>
    </recommendedName>
</protein>
<dbReference type="SMART" id="SM00647">
    <property type="entry name" value="IBR"/>
    <property type="match status" value="2"/>
</dbReference>
<evidence type="ECO:0000256" key="1">
    <source>
        <dbReference type="ARBA" id="ARBA00001798"/>
    </source>
</evidence>
<feature type="region of interest" description="Disordered" evidence="10">
    <location>
        <begin position="641"/>
        <end position="666"/>
    </location>
</feature>
<accession>A0A9W8A3H3</accession>
<evidence type="ECO:0000259" key="11">
    <source>
        <dbReference type="PROSITE" id="PS50089"/>
    </source>
</evidence>
<dbReference type="Pfam" id="PF22191">
    <property type="entry name" value="IBR_1"/>
    <property type="match status" value="1"/>
</dbReference>
<dbReference type="InterPro" id="IPR027370">
    <property type="entry name" value="Znf-RING_euk"/>
</dbReference>
<evidence type="ECO:0000256" key="2">
    <source>
        <dbReference type="ARBA" id="ARBA00012251"/>
    </source>
</evidence>
<keyword evidence="7" id="KW-0833">Ubl conjugation pathway</keyword>
<keyword evidence="14" id="KW-1185">Reference proteome</keyword>
<dbReference type="Pfam" id="PF01485">
    <property type="entry name" value="IBR"/>
    <property type="match status" value="1"/>
</dbReference>
<organism evidence="13 14">
    <name type="scientific">Mycoemilia scoparia</name>
    <dbReference type="NCBI Taxonomy" id="417184"/>
    <lineage>
        <taxon>Eukaryota</taxon>
        <taxon>Fungi</taxon>
        <taxon>Fungi incertae sedis</taxon>
        <taxon>Zoopagomycota</taxon>
        <taxon>Kickxellomycotina</taxon>
        <taxon>Kickxellomycetes</taxon>
        <taxon>Kickxellales</taxon>
        <taxon>Kickxellaceae</taxon>
        <taxon>Mycoemilia</taxon>
    </lineage>
</organism>
<dbReference type="CDD" id="cd20356">
    <property type="entry name" value="Rcat_RBR_HHARI-like"/>
    <property type="match status" value="1"/>
</dbReference>
<evidence type="ECO:0000256" key="4">
    <source>
        <dbReference type="ARBA" id="ARBA00022723"/>
    </source>
</evidence>
<keyword evidence="8" id="KW-0862">Zinc</keyword>
<evidence type="ECO:0000256" key="10">
    <source>
        <dbReference type="SAM" id="MobiDB-lite"/>
    </source>
</evidence>
<dbReference type="InterPro" id="IPR031127">
    <property type="entry name" value="E3_UB_ligase_RBR"/>
</dbReference>
<evidence type="ECO:0000259" key="12">
    <source>
        <dbReference type="PROSITE" id="PS51873"/>
    </source>
</evidence>
<feature type="domain" description="RING-type" evidence="11">
    <location>
        <begin position="243"/>
        <end position="295"/>
    </location>
</feature>
<dbReference type="EC" id="2.3.2.31" evidence="2"/>
<dbReference type="GO" id="GO:0061630">
    <property type="term" value="F:ubiquitin protein ligase activity"/>
    <property type="evidence" value="ECO:0007669"/>
    <property type="project" value="UniProtKB-EC"/>
</dbReference>
<sequence>MPSNYATGPNEAEITHNDGSDIDMEGDDSFLYSSGNEGCEEDDYLDYDEEDDAQYSNTRHSITAASSQTAGGTQLYSEDYYEEDDEYDYPVLNEVGKPKLQEILDSTSFSFTELVTKRQDSKIQEISTLFSLPIDIIEIFLRKYKWKHEKLIEDYMDNPEGTFKKTGVPYLNPTGPPPSSSSSITTTTTTISGEFDPHLPTPSISLKVLAPSSNSSSSSSTSVALNTRRKSKQAANSDEGLVCQICMDECTDENPAIVSSQSCSHLFCRDCWTGYLMNKFIEENESWNISCPGFRCDIPICTPYNMSLISNGGKNTDLDKLYLRARVWNYIKQNKHIAFCVHEGCGCVVECNDYNSTLQFPIPIVTCRENHVFCIRCEVANTHLPCPCYLAQAWRDKCTNDSETVNYIAANTKECPSCKETIEKNGGCNHMTCRKCKHEWCWICKGPWSEHGQNYYNCTRFNESESQAARDATSESRRELERYLHYNNHFVNHELSIKKTAKLHITIKHQIQEMQRADDSVSFHDCQFLTEAVDVLRDCRETLMWSFVLAYYMDRSVTGKSDNQAEIFEQNQVNLNFHVEELANMIENTKPQKIHSLKMEIMTKIGYVRTRRETLLKDTLESLQKDVWSFRNSDNIQFGDGKNTLQNIQKPDTSAVARKSMANASP</sequence>
<evidence type="ECO:0000256" key="3">
    <source>
        <dbReference type="ARBA" id="ARBA00022679"/>
    </source>
</evidence>
<feature type="domain" description="RING-type" evidence="12">
    <location>
        <begin position="239"/>
        <end position="462"/>
    </location>
</feature>
<keyword evidence="3" id="KW-0808">Transferase</keyword>
<name>A0A9W8A3H3_9FUNG</name>
<feature type="region of interest" description="Disordered" evidence="10">
    <location>
        <begin position="1"/>
        <end position="43"/>
    </location>
</feature>
<dbReference type="InterPro" id="IPR044066">
    <property type="entry name" value="TRIAD_supradom"/>
</dbReference>
<evidence type="ECO:0000313" key="13">
    <source>
        <dbReference type="EMBL" id="KAJ1921681.1"/>
    </source>
</evidence>
<dbReference type="AlphaFoldDB" id="A0A9W8A3H3"/>
<dbReference type="InterPro" id="IPR013083">
    <property type="entry name" value="Znf_RING/FYVE/PHD"/>
</dbReference>
<feature type="compositionally biased region" description="Polar residues" evidence="10">
    <location>
        <begin position="643"/>
        <end position="652"/>
    </location>
</feature>
<dbReference type="GO" id="GO:0016567">
    <property type="term" value="P:protein ubiquitination"/>
    <property type="evidence" value="ECO:0007669"/>
    <property type="project" value="InterPro"/>
</dbReference>
<keyword evidence="5" id="KW-0677">Repeat</keyword>
<dbReference type="InterPro" id="IPR001841">
    <property type="entry name" value="Znf_RING"/>
</dbReference>
<dbReference type="InterPro" id="IPR045840">
    <property type="entry name" value="Ariadne"/>
</dbReference>
<dbReference type="PROSITE" id="PS50089">
    <property type="entry name" value="ZF_RING_2"/>
    <property type="match status" value="1"/>
</dbReference>
<dbReference type="PROSITE" id="PS51873">
    <property type="entry name" value="TRIAD"/>
    <property type="match status" value="1"/>
</dbReference>
<evidence type="ECO:0000256" key="5">
    <source>
        <dbReference type="ARBA" id="ARBA00022737"/>
    </source>
</evidence>
<dbReference type="Gene3D" id="1.20.120.1750">
    <property type="match status" value="1"/>
</dbReference>
<dbReference type="SUPFAM" id="SSF57850">
    <property type="entry name" value="RING/U-box"/>
    <property type="match status" value="2"/>
</dbReference>
<dbReference type="InterPro" id="IPR002867">
    <property type="entry name" value="IBR_dom"/>
</dbReference>
<proteinExistence type="predicted"/>
<keyword evidence="4" id="KW-0479">Metal-binding</keyword>